<feature type="region of interest" description="Disordered" evidence="1">
    <location>
        <begin position="1"/>
        <end position="31"/>
    </location>
</feature>
<organism evidence="2 3">
    <name type="scientific">Gekko japonicus</name>
    <name type="common">Schlegel's Japanese gecko</name>
    <dbReference type="NCBI Taxonomy" id="146911"/>
    <lineage>
        <taxon>Eukaryota</taxon>
        <taxon>Metazoa</taxon>
        <taxon>Chordata</taxon>
        <taxon>Craniata</taxon>
        <taxon>Vertebrata</taxon>
        <taxon>Euteleostomi</taxon>
        <taxon>Lepidosauria</taxon>
        <taxon>Squamata</taxon>
        <taxon>Bifurcata</taxon>
        <taxon>Gekkota</taxon>
        <taxon>Gekkonidae</taxon>
        <taxon>Gekkoninae</taxon>
        <taxon>Gekko</taxon>
    </lineage>
</organism>
<dbReference type="InterPro" id="IPR039495">
    <property type="entry name" value="TAF1A"/>
</dbReference>
<sequence length="463" mass="54627">MDSFSDELRREGGQESVEEETEGASVGTAGNDQLPGIYIPLLPRYFQYPTNGGVKPSDFQKAKEECLNYIQEALLQSQWQRAAELMVSYVEALENTTYRKQLVAPEEIWRIGTEIVHHHPRSNIEESTHFADQMKNLGVKRYLKVSLEHAFYLMCNGYMDEAYQNLVLAESWRYGEQTVLQEKDLKLVQGYKGLLDYFQWLKKKTDMLQLEEDSYAKTSIQQEMHSFYRQAAVGLKEIIKIPGVWDLFVLCYVDLLEYYKEYEEAKEVLREYAYDSKFPPNPNAHVYFYQFLKRRGESRKTQIAVLQVLYELVPSHELMLEFYDMLKKSKKSKNQRLRLEVIFAALDFAGWKDNVKAWSYLAKQIVEILQNSGKQFDWLKKEWGTRKDWWPAFHFSHYLAKRNWKENESLACEKVLVAGILLGKDCKYFKYITHQGSKTKKKFKKLKNFVKENGWVHLRLPDT</sequence>
<dbReference type="Pfam" id="PF14929">
    <property type="entry name" value="TAF1_subA"/>
    <property type="match status" value="1"/>
</dbReference>
<gene>
    <name evidence="3" type="primary">TAF1A</name>
</gene>
<evidence type="ECO:0000313" key="2">
    <source>
        <dbReference type="Proteomes" id="UP000694871"/>
    </source>
</evidence>
<dbReference type="PANTHER" id="PTHR32122:SF1">
    <property type="entry name" value="TATA BOX-BINDING PROTEIN-ASSOCIATED FACTOR RNA POLYMERASE I SUBUNIT A"/>
    <property type="match status" value="1"/>
</dbReference>
<feature type="compositionally biased region" description="Basic and acidic residues" evidence="1">
    <location>
        <begin position="1"/>
        <end position="13"/>
    </location>
</feature>
<evidence type="ECO:0000256" key="1">
    <source>
        <dbReference type="SAM" id="MobiDB-lite"/>
    </source>
</evidence>
<accession>A0ABM1LES3</accession>
<name>A0ABM1LES3_GEKJA</name>
<reference evidence="3" key="1">
    <citation type="submission" date="2025-08" db="UniProtKB">
        <authorList>
            <consortium name="RefSeq"/>
        </authorList>
    </citation>
    <scope>IDENTIFICATION</scope>
</reference>
<dbReference type="Proteomes" id="UP000694871">
    <property type="component" value="Unplaced"/>
</dbReference>
<dbReference type="GeneID" id="107125551"/>
<keyword evidence="2" id="KW-1185">Reference proteome</keyword>
<protein>
    <submittedName>
        <fullName evidence="3">TATA box-binding protein-associated factor RNA polymerase I subunit A</fullName>
    </submittedName>
</protein>
<proteinExistence type="predicted"/>
<dbReference type="PANTHER" id="PTHR32122">
    <property type="entry name" value="TATA BOX-BINDING PROTEIN ASSOCIATED FACTOR RNA POLYMERASE I SUBUNIT A"/>
    <property type="match status" value="1"/>
</dbReference>
<evidence type="ECO:0000313" key="3">
    <source>
        <dbReference type="RefSeq" id="XP_015284460.1"/>
    </source>
</evidence>
<dbReference type="InterPro" id="IPR052669">
    <property type="entry name" value="SL1/TIF-IB_Component"/>
</dbReference>
<dbReference type="RefSeq" id="XP_015284460.1">
    <property type="nucleotide sequence ID" value="XM_015428974.1"/>
</dbReference>